<dbReference type="EMBL" id="CP071793">
    <property type="protein sequence ID" value="QTD51443.1"/>
    <property type="molecule type" value="Genomic_DNA"/>
</dbReference>
<evidence type="ECO:0000313" key="1">
    <source>
        <dbReference type="EMBL" id="QTD51443.1"/>
    </source>
</evidence>
<dbReference type="Proteomes" id="UP000663929">
    <property type="component" value="Chromosome"/>
</dbReference>
<dbReference type="KEGG" id="scor:J3U87_03150"/>
<dbReference type="RefSeq" id="WP_237381571.1">
    <property type="nucleotide sequence ID" value="NZ_CP071793.1"/>
</dbReference>
<accession>A0A8A4TPG5</accession>
<organism evidence="1 2">
    <name type="scientific">Sulfidibacter corallicola</name>
    <dbReference type="NCBI Taxonomy" id="2818388"/>
    <lineage>
        <taxon>Bacteria</taxon>
        <taxon>Pseudomonadati</taxon>
        <taxon>Acidobacteriota</taxon>
        <taxon>Holophagae</taxon>
        <taxon>Acanthopleuribacterales</taxon>
        <taxon>Acanthopleuribacteraceae</taxon>
        <taxon>Sulfidibacter</taxon>
    </lineage>
</organism>
<dbReference type="NCBIfam" id="TIGR03436">
    <property type="entry name" value="acidobact_VWFA"/>
    <property type="match status" value="1"/>
</dbReference>
<gene>
    <name evidence="1" type="ORF">J3U87_03150</name>
</gene>
<name>A0A8A4TPG5_SULCO</name>
<keyword evidence="2" id="KW-1185">Reference proteome</keyword>
<proteinExistence type="predicted"/>
<protein>
    <submittedName>
        <fullName evidence="1">VWA domain-containing protein</fullName>
    </submittedName>
</protein>
<evidence type="ECO:0000313" key="2">
    <source>
        <dbReference type="Proteomes" id="UP000663929"/>
    </source>
</evidence>
<sequence length="460" mass="51783">MFHSCLGIWLGVTTLLSGGTLGFQTQTIEEELRVTYVLLDVKASDRKGNPVKDLQMSDFVVTENRKKVNVTYFEVKDYALDIPEEVLTGQRDYDVSEVPKGVRQVIVALDFESMNPIETAKTFKMLLDFLGSLKGPSTYLINIHSLERGSITKGFVSSPKRAIQAVAGFQERYENLKYRGGQRELLLADSRGDRASLTRGYPGTGGYLTDPLPNLEDLEKACETCVRQFGYRGVGSDMSDYMNNCIRESLRAFMDKLEARSERVLGELEILANAYPDREGLKLMFFVSPGFSLREPAAANQLARFYMQQGRGDSQSISSMPIGRSFDFDDSFRRVVHACIRNRVIFHTFDAYTNANTDRRTLGAEFASSGNARNELSRYYRQYGSEITGGLRDLADESGGSFSQTISLSAPMGKVLEKNYLFYVLGYDSPPGKSNKFRKIKIKSKRRGVRLSYRRGYYGP</sequence>
<dbReference type="InterPro" id="IPR017802">
    <property type="entry name" value="VWFA-rel_acidobac-type"/>
</dbReference>
<reference evidence="1" key="1">
    <citation type="submission" date="2021-03" db="EMBL/GenBank/DDBJ databases">
        <title>Acanthopleuribacteraceae sp. M133.</title>
        <authorList>
            <person name="Wang G."/>
        </authorList>
    </citation>
    <scope>NUCLEOTIDE SEQUENCE</scope>
    <source>
        <strain evidence="1">M133</strain>
    </source>
</reference>
<dbReference type="AlphaFoldDB" id="A0A8A4TPG5"/>